<gene>
    <name evidence="3" type="ORF">ACFSC0_12330</name>
</gene>
<feature type="compositionally biased region" description="Basic and acidic residues" evidence="1">
    <location>
        <begin position="102"/>
        <end position="114"/>
    </location>
</feature>
<feature type="region of interest" description="Disordered" evidence="1">
    <location>
        <begin position="66"/>
        <end position="121"/>
    </location>
</feature>
<reference evidence="4" key="1">
    <citation type="journal article" date="2019" name="Int. J. Syst. Evol. Microbiol.">
        <title>The Global Catalogue of Microorganisms (GCM) 10K type strain sequencing project: providing services to taxonomists for standard genome sequencing and annotation.</title>
        <authorList>
            <consortium name="The Broad Institute Genomics Platform"/>
            <consortium name="The Broad Institute Genome Sequencing Center for Infectious Disease"/>
            <person name="Wu L."/>
            <person name="Ma J."/>
        </authorList>
    </citation>
    <scope>NUCLEOTIDE SEQUENCE [LARGE SCALE GENOMIC DNA]</scope>
    <source>
        <strain evidence="4">DFY28</strain>
    </source>
</reference>
<accession>A0ABW4N2D0</accession>
<organism evidence="3 4">
    <name type="scientific">Phenylobacterium terrae</name>
    <dbReference type="NCBI Taxonomy" id="2665495"/>
    <lineage>
        <taxon>Bacteria</taxon>
        <taxon>Pseudomonadati</taxon>
        <taxon>Pseudomonadota</taxon>
        <taxon>Alphaproteobacteria</taxon>
        <taxon>Caulobacterales</taxon>
        <taxon>Caulobacteraceae</taxon>
        <taxon>Phenylobacterium</taxon>
    </lineage>
</organism>
<dbReference type="Proteomes" id="UP001597237">
    <property type="component" value="Unassembled WGS sequence"/>
</dbReference>
<feature type="signal peptide" evidence="2">
    <location>
        <begin position="1"/>
        <end position="19"/>
    </location>
</feature>
<evidence type="ECO:0000313" key="4">
    <source>
        <dbReference type="Proteomes" id="UP001597237"/>
    </source>
</evidence>
<protein>
    <recommendedName>
        <fullName evidence="5">Tol-pal system protein YbgF</fullName>
    </recommendedName>
</protein>
<proteinExistence type="predicted"/>
<name>A0ABW4N2D0_9CAUL</name>
<keyword evidence="4" id="KW-1185">Reference proteome</keyword>
<evidence type="ECO:0000313" key="3">
    <source>
        <dbReference type="EMBL" id="MFD1784186.1"/>
    </source>
</evidence>
<evidence type="ECO:0008006" key="5">
    <source>
        <dbReference type="Google" id="ProtNLM"/>
    </source>
</evidence>
<dbReference type="RefSeq" id="WP_377283861.1">
    <property type="nucleotide sequence ID" value="NZ_JBHRSI010000009.1"/>
</dbReference>
<sequence length="121" mass="13233">MRRLLIAALVLAAATPAAAQGLYDPGLLAREAELRAQQDMLRNRTIDLENQITSMEMRLQAERTVRDLEAQRRRPAAPVPQERRTTASGGSDAGLGGFVSIPDDRLDASNDRVRAASRPAR</sequence>
<keyword evidence="2" id="KW-0732">Signal</keyword>
<comment type="caution">
    <text evidence="3">The sequence shown here is derived from an EMBL/GenBank/DDBJ whole genome shotgun (WGS) entry which is preliminary data.</text>
</comment>
<evidence type="ECO:0000256" key="1">
    <source>
        <dbReference type="SAM" id="MobiDB-lite"/>
    </source>
</evidence>
<feature type="chain" id="PRO_5047030408" description="Tol-pal system protein YbgF" evidence="2">
    <location>
        <begin position="20"/>
        <end position="121"/>
    </location>
</feature>
<dbReference type="EMBL" id="JBHUEY010000001">
    <property type="protein sequence ID" value="MFD1784186.1"/>
    <property type="molecule type" value="Genomic_DNA"/>
</dbReference>
<evidence type="ECO:0000256" key="2">
    <source>
        <dbReference type="SAM" id="SignalP"/>
    </source>
</evidence>